<organism evidence="2 4">
    <name type="scientific">Duganella violaceipulchra</name>
    <dbReference type="NCBI Taxonomy" id="2849652"/>
    <lineage>
        <taxon>Bacteria</taxon>
        <taxon>Pseudomonadati</taxon>
        <taxon>Pseudomonadota</taxon>
        <taxon>Betaproteobacteria</taxon>
        <taxon>Burkholderiales</taxon>
        <taxon>Oxalobacteraceae</taxon>
        <taxon>Telluria group</taxon>
        <taxon>Duganella</taxon>
    </lineage>
</organism>
<accession>A0AA41H5T5</accession>
<evidence type="ECO:0000313" key="3">
    <source>
        <dbReference type="EMBL" id="MCP2011429.1"/>
    </source>
</evidence>
<dbReference type="AlphaFoldDB" id="A0AA41H5T5"/>
<feature type="domain" description="N-acetyltransferase" evidence="1">
    <location>
        <begin position="51"/>
        <end position="139"/>
    </location>
</feature>
<sequence length="168" mass="18787">MNPPIYGLQTVAHDQAAALFQFFQLYYYENSDWAAEDIGEDGLFDACAASIADYIDAADKGAYWIRKDGGLAGFVVTEPVTLPDGTIAQELADLFILKRYRRQGLAMASVSALAGEFKGPWMVAVYREDTRADAFWRQAFARIGHAGVRQYEDPELPQFRLYAINELS</sequence>
<keyword evidence="5" id="KW-1185">Reference proteome</keyword>
<dbReference type="InterPro" id="IPR000182">
    <property type="entry name" value="GNAT_dom"/>
</dbReference>
<dbReference type="GO" id="GO:0016747">
    <property type="term" value="F:acyltransferase activity, transferring groups other than amino-acyl groups"/>
    <property type="evidence" value="ECO:0007669"/>
    <property type="project" value="InterPro"/>
</dbReference>
<dbReference type="CDD" id="cd04301">
    <property type="entry name" value="NAT_SF"/>
    <property type="match status" value="1"/>
</dbReference>
<evidence type="ECO:0000313" key="4">
    <source>
        <dbReference type="Proteomes" id="UP001155901"/>
    </source>
</evidence>
<name>A0AA41H5T5_9BURK</name>
<evidence type="ECO:0000259" key="1">
    <source>
        <dbReference type="Pfam" id="PF00583"/>
    </source>
</evidence>
<gene>
    <name evidence="2" type="ORF">KVP70_15140</name>
    <name evidence="3" type="ORF">L1274_005178</name>
</gene>
<dbReference type="Pfam" id="PF00583">
    <property type="entry name" value="Acetyltransf_1"/>
    <property type="match status" value="1"/>
</dbReference>
<protein>
    <submittedName>
        <fullName evidence="3">Acetyltransferase</fullName>
    </submittedName>
</protein>
<evidence type="ECO:0000313" key="5">
    <source>
        <dbReference type="Proteomes" id="UP001162889"/>
    </source>
</evidence>
<dbReference type="RefSeq" id="WP_217943052.1">
    <property type="nucleotide sequence ID" value="NZ_JAHTGR010000007.1"/>
</dbReference>
<dbReference type="EMBL" id="JAHTGR010000007">
    <property type="protein sequence ID" value="MBV6322282.1"/>
    <property type="molecule type" value="Genomic_DNA"/>
</dbReference>
<reference evidence="3" key="2">
    <citation type="submission" date="2022-03" db="EMBL/GenBank/DDBJ databases">
        <title>Genome Encyclopedia of Bacteria and Archaea VI: Functional Genomics of Type Strains.</title>
        <authorList>
            <person name="Whitman W."/>
        </authorList>
    </citation>
    <scope>NUCLEOTIDE SEQUENCE</scope>
    <source>
        <strain evidence="3">HSC-15S17</strain>
    </source>
</reference>
<comment type="caution">
    <text evidence="2">The sequence shown here is derived from an EMBL/GenBank/DDBJ whole genome shotgun (WGS) entry which is preliminary data.</text>
</comment>
<dbReference type="Proteomes" id="UP001155901">
    <property type="component" value="Unassembled WGS sequence"/>
</dbReference>
<evidence type="ECO:0000313" key="2">
    <source>
        <dbReference type="EMBL" id="MBV6322282.1"/>
    </source>
</evidence>
<dbReference type="Proteomes" id="UP001162889">
    <property type="component" value="Unassembled WGS sequence"/>
</dbReference>
<dbReference type="EMBL" id="JALJZU010000011">
    <property type="protein sequence ID" value="MCP2011429.1"/>
    <property type="molecule type" value="Genomic_DNA"/>
</dbReference>
<proteinExistence type="predicted"/>
<reference evidence="2" key="1">
    <citation type="submission" date="2021-07" db="EMBL/GenBank/DDBJ databases">
        <title>Characterization of violacein-producing bacteria and related species.</title>
        <authorList>
            <person name="Wilson H.S."/>
            <person name="De Leon M.E."/>
        </authorList>
    </citation>
    <scope>NUCLEOTIDE SEQUENCE</scope>
    <source>
        <strain evidence="2">HSC-15S17</strain>
    </source>
</reference>